<comment type="subcellular location">
    <subcellularLocation>
        <location evidence="1">Cell membrane</location>
    </subcellularLocation>
</comment>
<sequence length="316" mass="35319">MLLSYIIMLYRNLKKLSFLISAIVISWSSPNFAQSVGFSGLNDYSNISEPFQLTEIPSNASGITWNEKLQEFLVVRNNAATIYRYTPEWDFIGSITKSGNMSNDTEGLSTLDNEDLLVVTEHGFAHRFELTEKTSKLNANYDSAQAYQITELPKVNNKGFEAIGFRPGNSRRPARIYVGQEGSKDNEKAKMRIFYFNIPLSNLYANRPKSFKDGSLTVIEPFKAEEMFKPTITDISGMTFDESGEHLLIISQESSKIIQVNPDSGEIICELALAGAPAYEGLTFGPEGELVAVSEGNWLQVIKKNLKKNTAVHKEN</sequence>
<proteinExistence type="predicted"/>
<evidence type="ECO:0000313" key="5">
    <source>
        <dbReference type="Proteomes" id="UP000315439"/>
    </source>
</evidence>
<accession>A0A545UHG4</accession>
<dbReference type="SUPFAM" id="SSF63829">
    <property type="entry name" value="Calcium-dependent phosphotriesterase"/>
    <property type="match status" value="1"/>
</dbReference>
<evidence type="ECO:0000313" key="4">
    <source>
        <dbReference type="EMBL" id="TQV88900.1"/>
    </source>
</evidence>
<evidence type="ECO:0000256" key="3">
    <source>
        <dbReference type="ARBA" id="ARBA00023136"/>
    </source>
</evidence>
<name>A0A545UHG4_9GAMM</name>
<dbReference type="AlphaFoldDB" id="A0A545UHG4"/>
<evidence type="ECO:0000256" key="1">
    <source>
        <dbReference type="ARBA" id="ARBA00004236"/>
    </source>
</evidence>
<evidence type="ECO:0000256" key="2">
    <source>
        <dbReference type="ARBA" id="ARBA00022475"/>
    </source>
</evidence>
<protein>
    <recommendedName>
        <fullName evidence="6">Esterase-like activity of phytase family protein</fullName>
    </recommendedName>
</protein>
<gene>
    <name evidence="4" type="ORF">FLL46_05025</name>
</gene>
<comment type="caution">
    <text evidence="4">The sequence shown here is derived from an EMBL/GenBank/DDBJ whole genome shotgun (WGS) entry which is preliminary data.</text>
</comment>
<dbReference type="OrthoDB" id="6080098at2"/>
<dbReference type="InterPro" id="IPR009722">
    <property type="entry name" value="YjiK/CarP"/>
</dbReference>
<evidence type="ECO:0008006" key="6">
    <source>
        <dbReference type="Google" id="ProtNLM"/>
    </source>
</evidence>
<dbReference type="GO" id="GO:0005886">
    <property type="term" value="C:plasma membrane"/>
    <property type="evidence" value="ECO:0007669"/>
    <property type="project" value="UniProtKB-SubCell"/>
</dbReference>
<keyword evidence="3" id="KW-0472">Membrane</keyword>
<dbReference type="Pfam" id="PF06977">
    <property type="entry name" value="SdiA-regulated"/>
    <property type="match status" value="1"/>
</dbReference>
<keyword evidence="5" id="KW-1185">Reference proteome</keyword>
<dbReference type="Proteomes" id="UP000315439">
    <property type="component" value="Unassembled WGS sequence"/>
</dbReference>
<reference evidence="4 5" key="1">
    <citation type="submission" date="2019-07" db="EMBL/GenBank/DDBJ databases">
        <title>Draft genome for Aliikangiella sp. M105.</title>
        <authorList>
            <person name="Wang G."/>
        </authorList>
    </citation>
    <scope>NUCLEOTIDE SEQUENCE [LARGE SCALE GENOMIC DNA]</scope>
    <source>
        <strain evidence="4 5">M105</strain>
    </source>
</reference>
<keyword evidence="2" id="KW-1003">Cell membrane</keyword>
<dbReference type="EMBL" id="VIKS01000003">
    <property type="protein sequence ID" value="TQV88900.1"/>
    <property type="molecule type" value="Genomic_DNA"/>
</dbReference>
<organism evidence="4 5">
    <name type="scientific">Aliikangiella coralliicola</name>
    <dbReference type="NCBI Taxonomy" id="2592383"/>
    <lineage>
        <taxon>Bacteria</taxon>
        <taxon>Pseudomonadati</taxon>
        <taxon>Pseudomonadota</taxon>
        <taxon>Gammaproteobacteria</taxon>
        <taxon>Oceanospirillales</taxon>
        <taxon>Pleioneaceae</taxon>
        <taxon>Aliikangiella</taxon>
    </lineage>
</organism>